<dbReference type="InterPro" id="IPR003594">
    <property type="entry name" value="HATPase_dom"/>
</dbReference>
<evidence type="ECO:0000256" key="6">
    <source>
        <dbReference type="ARBA" id="ARBA00023012"/>
    </source>
</evidence>
<evidence type="ECO:0000313" key="11">
    <source>
        <dbReference type="Proteomes" id="UP000228921"/>
    </source>
</evidence>
<dbReference type="PANTHER" id="PTHR43711:SF31">
    <property type="entry name" value="HISTIDINE KINASE"/>
    <property type="match status" value="1"/>
</dbReference>
<keyword evidence="6" id="KW-0902">Two-component regulatory system</keyword>
<dbReference type="InterPro" id="IPR050736">
    <property type="entry name" value="Sensor_HK_Regulatory"/>
</dbReference>
<dbReference type="SUPFAM" id="SSF47384">
    <property type="entry name" value="Homodimeric domain of signal transducing histidine kinase"/>
    <property type="match status" value="1"/>
</dbReference>
<evidence type="ECO:0000313" key="10">
    <source>
        <dbReference type="EMBL" id="PJF31824.1"/>
    </source>
</evidence>
<keyword evidence="4" id="KW-0808">Transferase</keyword>
<evidence type="ECO:0000256" key="3">
    <source>
        <dbReference type="ARBA" id="ARBA00022553"/>
    </source>
</evidence>
<feature type="transmembrane region" description="Helical" evidence="8">
    <location>
        <begin position="145"/>
        <end position="171"/>
    </location>
</feature>
<dbReference type="InterPro" id="IPR003661">
    <property type="entry name" value="HisK_dim/P_dom"/>
</dbReference>
<protein>
    <recommendedName>
        <fullName evidence="2">histidine kinase</fullName>
        <ecNumber evidence="2">2.7.13.3</ecNumber>
    </recommendedName>
</protein>
<feature type="domain" description="Histidine kinase" evidence="9">
    <location>
        <begin position="510"/>
        <end position="748"/>
    </location>
</feature>
<dbReference type="Pfam" id="PF00512">
    <property type="entry name" value="HisKA"/>
    <property type="match status" value="1"/>
</dbReference>
<dbReference type="InterPro" id="IPR005467">
    <property type="entry name" value="His_kinase_dom"/>
</dbReference>
<dbReference type="Pfam" id="PF13185">
    <property type="entry name" value="GAF_2"/>
    <property type="match status" value="1"/>
</dbReference>
<dbReference type="SUPFAM" id="SSF55781">
    <property type="entry name" value="GAF domain-like"/>
    <property type="match status" value="1"/>
</dbReference>
<dbReference type="CDD" id="cd00082">
    <property type="entry name" value="HisKA"/>
    <property type="match status" value="1"/>
</dbReference>
<organism evidence="10 11">
    <name type="scientific">Candidatus Thermofonsia Clade 1 bacterium</name>
    <dbReference type="NCBI Taxonomy" id="2364210"/>
    <lineage>
        <taxon>Bacteria</taxon>
        <taxon>Bacillati</taxon>
        <taxon>Chloroflexota</taxon>
        <taxon>Candidatus Thermofontia</taxon>
        <taxon>Candidatus Thermofonsia Clade 1</taxon>
    </lineage>
</organism>
<comment type="catalytic activity">
    <reaction evidence="1">
        <text>ATP + protein L-histidine = ADP + protein N-phospho-L-histidine.</text>
        <dbReference type="EC" id="2.7.13.3"/>
    </reaction>
</comment>
<accession>A0A2M8P2Q1</accession>
<feature type="transmembrane region" description="Helical" evidence="8">
    <location>
        <begin position="272"/>
        <end position="289"/>
    </location>
</feature>
<keyword evidence="5" id="KW-0418">Kinase</keyword>
<dbReference type="PANTHER" id="PTHR43711">
    <property type="entry name" value="TWO-COMPONENT HISTIDINE KINASE"/>
    <property type="match status" value="1"/>
</dbReference>
<keyword evidence="7" id="KW-0175">Coiled coil</keyword>
<sequence length="779" mass="84890">MLVEIPSTYILAALICAGYVALFVYSLRHSSKVSRARRWLRGTLGLAFIAQAIHFLVPEAHLGPYAGFFIGGLTQPAVAVLLMSVMLAGYGALTVRYLGGRFVYGLFGLSALAWIGMSVSAVSAAEKVALGQGGWITAAFSTPDATLSLAALGYWLILSTIVLVASVYSFATAHLAEVANRSMFWLLMAPLVLMGALIGVSGSPGLREIGWIMQISGLFGVTYAVLSLRVLDVRRIFRLTFASALTLAITFLVIVGAMLVAQNIPSEDPNRLILIAGAAAVATALYVPLRLLSVALVDRVFGAPAEDNTAFVREYSQAIAGVVELPELSDMAISALRFALRVRNAGILLATSENDETVRLEPMRSSQSDMPEVRGWLPRSSPIYITLFEKRLPLLQYDIEYSRDYADVAPELKSFFKQLRMSAYAPIIMQGQIIGVLATGAKTSDDPFSAQDLELFTTLATQTGVALRNARLVNDLRKARDETEALNRDILVTKERLELLDSVKTDFVTIASHELRTPLTQILGYTDILDTLSQMPMIEPERVGMMTANIRKATERLEALIADMLDVSRLGLDAMDLRFMPTTLDAVIRLSIEPLQESIRQRKLQLTVRGLKGLPEIEADQQRLVQAFKNVVLNAIKYTPDGGRIDITGRLERNGDGDEVIHVEIKDTGIGIDPRNHELIFEKFFRVGDPGLHSTGATKFMGAGPGLGLTIARGVINGHGGRIWVESTGMDMERLPGTTVHIVLPTQLTERDKSTSRFEVTSAFASNVRSAPPSVPIKS</sequence>
<keyword evidence="8" id="KW-1133">Transmembrane helix</keyword>
<evidence type="ECO:0000256" key="2">
    <source>
        <dbReference type="ARBA" id="ARBA00012438"/>
    </source>
</evidence>
<feature type="coiled-coil region" evidence="7">
    <location>
        <begin position="469"/>
        <end position="496"/>
    </location>
</feature>
<dbReference type="SMART" id="SM00388">
    <property type="entry name" value="HisKA"/>
    <property type="match status" value="1"/>
</dbReference>
<dbReference type="Gene3D" id="1.10.287.130">
    <property type="match status" value="1"/>
</dbReference>
<dbReference type="AlphaFoldDB" id="A0A2M8P2Q1"/>
<name>A0A2M8P2Q1_9CHLR</name>
<dbReference type="Gene3D" id="3.30.565.10">
    <property type="entry name" value="Histidine kinase-like ATPase, C-terminal domain"/>
    <property type="match status" value="1"/>
</dbReference>
<feature type="transmembrane region" description="Helical" evidence="8">
    <location>
        <begin position="209"/>
        <end position="228"/>
    </location>
</feature>
<evidence type="ECO:0000256" key="8">
    <source>
        <dbReference type="SAM" id="Phobius"/>
    </source>
</evidence>
<evidence type="ECO:0000256" key="4">
    <source>
        <dbReference type="ARBA" id="ARBA00022679"/>
    </source>
</evidence>
<dbReference type="Pfam" id="PF02518">
    <property type="entry name" value="HATPase_c"/>
    <property type="match status" value="1"/>
</dbReference>
<gene>
    <name evidence="10" type="ORF">CUN51_02455</name>
</gene>
<dbReference type="CDD" id="cd00075">
    <property type="entry name" value="HATPase"/>
    <property type="match status" value="1"/>
</dbReference>
<dbReference type="InterPro" id="IPR036890">
    <property type="entry name" value="HATPase_C_sf"/>
</dbReference>
<dbReference type="EC" id="2.7.13.3" evidence="2"/>
<dbReference type="EMBL" id="PGTK01000002">
    <property type="protein sequence ID" value="PJF31824.1"/>
    <property type="molecule type" value="Genomic_DNA"/>
</dbReference>
<dbReference type="PROSITE" id="PS50109">
    <property type="entry name" value="HIS_KIN"/>
    <property type="match status" value="1"/>
</dbReference>
<dbReference type="InterPro" id="IPR004358">
    <property type="entry name" value="Sig_transdc_His_kin-like_C"/>
</dbReference>
<dbReference type="PRINTS" id="PR00344">
    <property type="entry name" value="BCTRLSENSOR"/>
</dbReference>
<evidence type="ECO:0000256" key="1">
    <source>
        <dbReference type="ARBA" id="ARBA00000085"/>
    </source>
</evidence>
<keyword evidence="8" id="KW-0472">Membrane</keyword>
<feature type="transmembrane region" description="Helical" evidence="8">
    <location>
        <begin position="39"/>
        <end position="57"/>
    </location>
</feature>
<dbReference type="InterPro" id="IPR036097">
    <property type="entry name" value="HisK_dim/P_sf"/>
</dbReference>
<proteinExistence type="predicted"/>
<dbReference type="InterPro" id="IPR029016">
    <property type="entry name" value="GAF-like_dom_sf"/>
</dbReference>
<comment type="caution">
    <text evidence="10">The sequence shown here is derived from an EMBL/GenBank/DDBJ whole genome shotgun (WGS) entry which is preliminary data.</text>
</comment>
<feature type="transmembrane region" description="Helical" evidence="8">
    <location>
        <begin position="77"/>
        <end position="95"/>
    </location>
</feature>
<dbReference type="SMART" id="SM00387">
    <property type="entry name" value="HATPase_c"/>
    <property type="match status" value="1"/>
</dbReference>
<keyword evidence="3" id="KW-0597">Phosphoprotein</keyword>
<dbReference type="InterPro" id="IPR003018">
    <property type="entry name" value="GAF"/>
</dbReference>
<feature type="transmembrane region" description="Helical" evidence="8">
    <location>
        <begin position="102"/>
        <end position="125"/>
    </location>
</feature>
<evidence type="ECO:0000256" key="5">
    <source>
        <dbReference type="ARBA" id="ARBA00022777"/>
    </source>
</evidence>
<keyword evidence="8" id="KW-0812">Transmembrane</keyword>
<evidence type="ECO:0000259" key="9">
    <source>
        <dbReference type="PROSITE" id="PS50109"/>
    </source>
</evidence>
<dbReference type="Gene3D" id="3.30.450.40">
    <property type="match status" value="1"/>
</dbReference>
<feature type="transmembrane region" description="Helical" evidence="8">
    <location>
        <begin position="183"/>
        <end position="203"/>
    </location>
</feature>
<feature type="transmembrane region" description="Helical" evidence="8">
    <location>
        <begin position="6"/>
        <end position="27"/>
    </location>
</feature>
<dbReference type="SMART" id="SM00065">
    <property type="entry name" value="GAF"/>
    <property type="match status" value="1"/>
</dbReference>
<reference evidence="10 11" key="1">
    <citation type="submission" date="2017-11" db="EMBL/GenBank/DDBJ databases">
        <title>Evolution of Phototrophy in the Chloroflexi Phylum Driven by Horizontal Gene Transfer.</title>
        <authorList>
            <person name="Ward L.M."/>
            <person name="Hemp J."/>
            <person name="Shih P.M."/>
            <person name="Mcglynn S.E."/>
            <person name="Fischer W."/>
        </authorList>
    </citation>
    <scope>NUCLEOTIDE SEQUENCE [LARGE SCALE GENOMIC DNA]</scope>
    <source>
        <strain evidence="10">CP2_2F</strain>
    </source>
</reference>
<feature type="transmembrane region" description="Helical" evidence="8">
    <location>
        <begin position="240"/>
        <end position="260"/>
    </location>
</feature>
<evidence type="ECO:0000256" key="7">
    <source>
        <dbReference type="SAM" id="Coils"/>
    </source>
</evidence>
<dbReference type="GO" id="GO:0000155">
    <property type="term" value="F:phosphorelay sensor kinase activity"/>
    <property type="evidence" value="ECO:0007669"/>
    <property type="project" value="InterPro"/>
</dbReference>
<dbReference type="SUPFAM" id="SSF55874">
    <property type="entry name" value="ATPase domain of HSP90 chaperone/DNA topoisomerase II/histidine kinase"/>
    <property type="match status" value="1"/>
</dbReference>
<dbReference type="Proteomes" id="UP000228921">
    <property type="component" value="Unassembled WGS sequence"/>
</dbReference>